<dbReference type="InterPro" id="IPR001753">
    <property type="entry name" value="Enoyl-CoA_hydra/iso"/>
</dbReference>
<dbReference type="STRING" id="560819.SAMN05428998_1022"/>
<dbReference type="PANTHER" id="PTHR11941">
    <property type="entry name" value="ENOYL-COA HYDRATASE-RELATED"/>
    <property type="match status" value="1"/>
</dbReference>
<dbReference type="InterPro" id="IPR029045">
    <property type="entry name" value="ClpP/crotonase-like_dom_sf"/>
</dbReference>
<reference evidence="2 3" key="1">
    <citation type="submission" date="2017-04" db="EMBL/GenBank/DDBJ databases">
        <authorList>
            <person name="Afonso C.L."/>
            <person name="Miller P.J."/>
            <person name="Scott M.A."/>
            <person name="Spackman E."/>
            <person name="Goraichik I."/>
            <person name="Dimitrov K.M."/>
            <person name="Suarez D.L."/>
            <person name="Swayne D.E."/>
        </authorList>
    </citation>
    <scope>NUCLEOTIDE SEQUENCE [LARGE SCALE GENOMIC DNA]</scope>
    <source>
        <strain evidence="2 3">USBA 355</strain>
    </source>
</reference>
<sequence>MAGDTTRIVTALREREGGRVATVTVDNPARLNSLDSAAMHRFAAAFDALGADPELRAVVLTGAGEKAFIAGADIREMAAICDPQAARSFIGALQDCCRAIRQLPVPVIARLRGYAFGGGLEIAAACDLRVAGESCVLGMPEVRLGIPSVIEAALLPLLIGWGRTRELLLFGETLDAARAADWGLLDRVVPDTALDAEVERLLDSLTASPPGAIRIQKRLIRDWEDLPVSAAIEAGVEAFAEAFETDEPRAAMARHLAARAALKTSVS</sequence>
<gene>
    <name evidence="2" type="ORF">SAMN05428998_1022</name>
</gene>
<proteinExistence type="inferred from homology"/>
<dbReference type="Pfam" id="PF00378">
    <property type="entry name" value="ECH_1"/>
    <property type="match status" value="1"/>
</dbReference>
<keyword evidence="3" id="KW-1185">Reference proteome</keyword>
<organism evidence="2 3">
    <name type="scientific">Tistlia consotensis USBA 355</name>
    <dbReference type="NCBI Taxonomy" id="560819"/>
    <lineage>
        <taxon>Bacteria</taxon>
        <taxon>Pseudomonadati</taxon>
        <taxon>Pseudomonadota</taxon>
        <taxon>Alphaproteobacteria</taxon>
        <taxon>Rhodospirillales</taxon>
        <taxon>Rhodovibrionaceae</taxon>
        <taxon>Tistlia</taxon>
    </lineage>
</organism>
<dbReference type="SUPFAM" id="SSF52096">
    <property type="entry name" value="ClpP/crotonase"/>
    <property type="match status" value="1"/>
</dbReference>
<comment type="similarity">
    <text evidence="1">Belongs to the enoyl-CoA hydratase/isomerase family.</text>
</comment>
<evidence type="ECO:0000313" key="2">
    <source>
        <dbReference type="EMBL" id="SME96571.1"/>
    </source>
</evidence>
<dbReference type="RefSeq" id="WP_085121091.1">
    <property type="nucleotide sequence ID" value="NZ_FWZX01000002.1"/>
</dbReference>
<dbReference type="AlphaFoldDB" id="A0A1Y6BDX0"/>
<name>A0A1Y6BDX0_9PROT</name>
<evidence type="ECO:0000313" key="3">
    <source>
        <dbReference type="Proteomes" id="UP000192917"/>
    </source>
</evidence>
<dbReference type="PANTHER" id="PTHR11941:SF171">
    <property type="entry name" value="SD19268P"/>
    <property type="match status" value="1"/>
</dbReference>
<dbReference type="GO" id="GO:0003824">
    <property type="term" value="F:catalytic activity"/>
    <property type="evidence" value="ECO:0007669"/>
    <property type="project" value="UniProtKB-ARBA"/>
</dbReference>
<dbReference type="NCBIfam" id="NF004795">
    <property type="entry name" value="PRK06143.1"/>
    <property type="match status" value="1"/>
</dbReference>
<protein>
    <submittedName>
        <fullName evidence="2">Enoyl-CoA hydratase/carnithine racemase</fullName>
    </submittedName>
</protein>
<accession>A0A1Y6BDX0</accession>
<dbReference type="GO" id="GO:0006635">
    <property type="term" value="P:fatty acid beta-oxidation"/>
    <property type="evidence" value="ECO:0007669"/>
    <property type="project" value="TreeGrafter"/>
</dbReference>
<dbReference type="Gene3D" id="3.90.226.10">
    <property type="entry name" value="2-enoyl-CoA Hydratase, Chain A, domain 1"/>
    <property type="match status" value="1"/>
</dbReference>
<dbReference type="CDD" id="cd06558">
    <property type="entry name" value="crotonase-like"/>
    <property type="match status" value="1"/>
</dbReference>
<dbReference type="EMBL" id="FWZX01000002">
    <property type="protein sequence ID" value="SME96571.1"/>
    <property type="molecule type" value="Genomic_DNA"/>
</dbReference>
<evidence type="ECO:0000256" key="1">
    <source>
        <dbReference type="ARBA" id="ARBA00005254"/>
    </source>
</evidence>
<dbReference type="Proteomes" id="UP000192917">
    <property type="component" value="Unassembled WGS sequence"/>
</dbReference>